<dbReference type="AlphaFoldDB" id="V7I6J1"/>
<dbReference type="eggNOG" id="COG2105">
    <property type="taxonomic scope" value="Bacteria"/>
</dbReference>
<gene>
    <name evidence="2" type="ORF">T472_0211055</name>
</gene>
<comment type="caution">
    <text evidence="2">The sequence shown here is derived from an EMBL/GenBank/DDBJ whole genome shotgun (WGS) entry which is preliminary data.</text>
</comment>
<evidence type="ECO:0000313" key="2">
    <source>
        <dbReference type="EMBL" id="ETA80592.1"/>
    </source>
</evidence>
<protein>
    <submittedName>
        <fullName evidence="2">Methyltransferase</fullName>
    </submittedName>
</protein>
<dbReference type="GO" id="GO:0032259">
    <property type="term" value="P:methylation"/>
    <property type="evidence" value="ECO:0007669"/>
    <property type="project" value="UniProtKB-KW"/>
</dbReference>
<organism evidence="2 3">
    <name type="scientific">Youngiibacter fragilis 232.1</name>
    <dbReference type="NCBI Taxonomy" id="994573"/>
    <lineage>
        <taxon>Bacteria</taxon>
        <taxon>Bacillati</taxon>
        <taxon>Bacillota</taxon>
        <taxon>Clostridia</taxon>
        <taxon>Eubacteriales</taxon>
        <taxon>Clostridiaceae</taxon>
        <taxon>Youngiibacter</taxon>
    </lineage>
</organism>
<dbReference type="OrthoDB" id="9813511at2"/>
<evidence type="ECO:0000313" key="3">
    <source>
        <dbReference type="Proteomes" id="UP000017747"/>
    </source>
</evidence>
<name>V7I6J1_9CLOT</name>
<dbReference type="STRING" id="994573.T472_0211055"/>
<dbReference type="Pfam" id="PF14192">
    <property type="entry name" value="DUF4314"/>
    <property type="match status" value="1"/>
</dbReference>
<dbReference type="GO" id="GO:0008168">
    <property type="term" value="F:methyltransferase activity"/>
    <property type="evidence" value="ECO:0007669"/>
    <property type="project" value="UniProtKB-KW"/>
</dbReference>
<keyword evidence="2" id="KW-0489">Methyltransferase</keyword>
<dbReference type="InterPro" id="IPR025463">
    <property type="entry name" value="DUF4314"/>
</dbReference>
<keyword evidence="2" id="KW-0808">Transferase</keyword>
<feature type="domain" description="DUF4314" evidence="1">
    <location>
        <begin position="6"/>
        <end position="73"/>
    </location>
</feature>
<dbReference type="RefSeq" id="WP_023388625.1">
    <property type="nucleotide sequence ID" value="NZ_AXUN02000179.1"/>
</dbReference>
<dbReference type="EMBL" id="AXUN02000179">
    <property type="protein sequence ID" value="ETA80592.1"/>
    <property type="molecule type" value="Genomic_DNA"/>
</dbReference>
<keyword evidence="3" id="KW-1185">Reference proteome</keyword>
<sequence>MNIISPGMLCYLKDKYPPGTRVRLVQMNDVYTKLSPGELGTVLGVDDLGTIHVSWDCGSSLGVAFHEDSCEVIKDR</sequence>
<accession>V7I6J1</accession>
<reference evidence="2 3" key="1">
    <citation type="journal article" date="2014" name="Genome Announc.">
        <title>Genome Sequence of Youngiibacter fragilis, the Type Strain of the Genus Youngiibacter.</title>
        <authorList>
            <person name="Wawrik C.B."/>
            <person name="Callaghan A.V."/>
            <person name="Stamps B.W."/>
            <person name="Wawrik B."/>
        </authorList>
    </citation>
    <scope>NUCLEOTIDE SEQUENCE [LARGE SCALE GENOMIC DNA]</scope>
    <source>
        <strain evidence="2 3">232.1</strain>
    </source>
</reference>
<dbReference type="PATRIC" id="fig|994573.3.peg.2057"/>
<dbReference type="Proteomes" id="UP000017747">
    <property type="component" value="Unassembled WGS sequence"/>
</dbReference>
<evidence type="ECO:0000259" key="1">
    <source>
        <dbReference type="Pfam" id="PF14192"/>
    </source>
</evidence>
<proteinExistence type="predicted"/>